<dbReference type="AlphaFoldDB" id="A0A819ZN32"/>
<name>A0A819ZN32_9BILA</name>
<gene>
    <name evidence="1" type="ORF">OTI717_LOCUS37388</name>
</gene>
<dbReference type="EMBL" id="CAJOAX010017649">
    <property type="protein sequence ID" value="CAF4174921.1"/>
    <property type="molecule type" value="Genomic_DNA"/>
</dbReference>
<comment type="caution">
    <text evidence="1">The sequence shown here is derived from an EMBL/GenBank/DDBJ whole genome shotgun (WGS) entry which is preliminary data.</text>
</comment>
<organism evidence="1 2">
    <name type="scientific">Rotaria sordida</name>
    <dbReference type="NCBI Taxonomy" id="392033"/>
    <lineage>
        <taxon>Eukaryota</taxon>
        <taxon>Metazoa</taxon>
        <taxon>Spiralia</taxon>
        <taxon>Gnathifera</taxon>
        <taxon>Rotifera</taxon>
        <taxon>Eurotatoria</taxon>
        <taxon>Bdelloidea</taxon>
        <taxon>Philodinida</taxon>
        <taxon>Philodinidae</taxon>
        <taxon>Rotaria</taxon>
    </lineage>
</organism>
<evidence type="ECO:0000313" key="2">
    <source>
        <dbReference type="Proteomes" id="UP000663823"/>
    </source>
</evidence>
<reference evidence="1" key="1">
    <citation type="submission" date="2021-02" db="EMBL/GenBank/DDBJ databases">
        <authorList>
            <person name="Nowell W R."/>
        </authorList>
    </citation>
    <scope>NUCLEOTIDE SEQUENCE</scope>
</reference>
<dbReference type="Proteomes" id="UP000663823">
    <property type="component" value="Unassembled WGS sequence"/>
</dbReference>
<proteinExistence type="predicted"/>
<protein>
    <submittedName>
        <fullName evidence="1">Uncharacterized protein</fullName>
    </submittedName>
</protein>
<evidence type="ECO:0000313" key="1">
    <source>
        <dbReference type="EMBL" id="CAF4174921.1"/>
    </source>
</evidence>
<accession>A0A819ZN32</accession>
<sequence>MNATNENDIYINFISNKLHELDNHIKPCQTDLNHKIISFYVNPLELQQLIETYIQQ</sequence>
<feature type="non-terminal residue" evidence="1">
    <location>
        <position position="56"/>
    </location>
</feature>